<dbReference type="Gene3D" id="3.40.50.720">
    <property type="entry name" value="NAD(P)-binding Rossmann-like Domain"/>
    <property type="match status" value="2"/>
</dbReference>
<evidence type="ECO:0000313" key="5">
    <source>
        <dbReference type="Proteomes" id="UP000530564"/>
    </source>
</evidence>
<keyword evidence="1 4" id="KW-0560">Oxidoreductase</keyword>
<sequence length="294" mass="31517">MAVTFLNRLSPDAQSRWLEALRAALPGETIGVEPSPQTEIAIVANPGRGVLASLPNLAFIQSAWAGVDSLLDDPDLPRVPIARLIDPGLSAQMAQATAAHVLYLHRQVPAYAAQQRRGLWRQLPQPSAAERRIGFLGYGELAGAAANLLESIGFQTYGWSRRLGDLDTLLATSDIIVNLLPLTDHTRGILSAPAFARMKRGAAIVNLARGAHVVEEDLIAALDAGQLSHAVLDVFEAEPLERKHPFWSHPQITVTPHVAAITDPVSASAVIAANIARFRAGQQVEGLVNRKAGY</sequence>
<dbReference type="InterPro" id="IPR006140">
    <property type="entry name" value="D-isomer_DH_NAD-bd"/>
</dbReference>
<proteinExistence type="predicted"/>
<dbReference type="RefSeq" id="WP_183777067.1">
    <property type="nucleotide sequence ID" value="NZ_JACIDK010000013.1"/>
</dbReference>
<dbReference type="Proteomes" id="UP000530564">
    <property type="component" value="Unassembled WGS sequence"/>
</dbReference>
<dbReference type="Pfam" id="PF02826">
    <property type="entry name" value="2-Hacid_dh_C"/>
    <property type="match status" value="1"/>
</dbReference>
<dbReference type="GO" id="GO:0051287">
    <property type="term" value="F:NAD binding"/>
    <property type="evidence" value="ECO:0007669"/>
    <property type="project" value="InterPro"/>
</dbReference>
<dbReference type="GO" id="GO:0030267">
    <property type="term" value="F:glyoxylate reductase (NADPH) activity"/>
    <property type="evidence" value="ECO:0007669"/>
    <property type="project" value="UniProtKB-EC"/>
</dbReference>
<keyword evidence="4" id="KW-0670">Pyruvate</keyword>
<dbReference type="SUPFAM" id="SSF51735">
    <property type="entry name" value="NAD(P)-binding Rossmann-fold domains"/>
    <property type="match status" value="1"/>
</dbReference>
<dbReference type="EMBL" id="JACIDK010000013">
    <property type="protein sequence ID" value="MBB3893568.1"/>
    <property type="molecule type" value="Genomic_DNA"/>
</dbReference>
<evidence type="ECO:0000259" key="3">
    <source>
        <dbReference type="Pfam" id="PF02826"/>
    </source>
</evidence>
<dbReference type="PANTHER" id="PTHR43333:SF1">
    <property type="entry name" value="D-ISOMER SPECIFIC 2-HYDROXYACID DEHYDROGENASE NAD-BINDING DOMAIN-CONTAINING PROTEIN"/>
    <property type="match status" value="1"/>
</dbReference>
<keyword evidence="5" id="KW-1185">Reference proteome</keyword>
<dbReference type="InterPro" id="IPR036291">
    <property type="entry name" value="NAD(P)-bd_dom_sf"/>
</dbReference>
<accession>A0A840A5D0</accession>
<gene>
    <name evidence="4" type="ORF">GGQ61_004316</name>
</gene>
<dbReference type="AlphaFoldDB" id="A0A840A5D0"/>
<protein>
    <submittedName>
        <fullName evidence="4">Glyoxylate/hydroxypyruvate reductase A</fullName>
        <ecNumber evidence="4">1.1.1.79</ecNumber>
        <ecNumber evidence="4">1.1.1.81</ecNumber>
    </submittedName>
</protein>
<dbReference type="EC" id="1.1.1.79" evidence="4"/>
<dbReference type="PANTHER" id="PTHR43333">
    <property type="entry name" value="2-HACID_DH_C DOMAIN-CONTAINING PROTEIN"/>
    <property type="match status" value="1"/>
</dbReference>
<organism evidence="4 5">
    <name type="scientific">Phenylobacterium haematophilum</name>
    <dbReference type="NCBI Taxonomy" id="98513"/>
    <lineage>
        <taxon>Bacteria</taxon>
        <taxon>Pseudomonadati</taxon>
        <taxon>Pseudomonadota</taxon>
        <taxon>Alphaproteobacteria</taxon>
        <taxon>Caulobacterales</taxon>
        <taxon>Caulobacteraceae</taxon>
        <taxon>Phenylobacterium</taxon>
    </lineage>
</organism>
<dbReference type="GO" id="GO:0016618">
    <property type="term" value="F:hydroxypyruvate reductase [NAD(P)H] activity"/>
    <property type="evidence" value="ECO:0007669"/>
    <property type="project" value="UniProtKB-EC"/>
</dbReference>
<reference evidence="4 5" key="1">
    <citation type="submission" date="2020-08" db="EMBL/GenBank/DDBJ databases">
        <title>Genomic Encyclopedia of Type Strains, Phase IV (KMG-IV): sequencing the most valuable type-strain genomes for metagenomic binning, comparative biology and taxonomic classification.</title>
        <authorList>
            <person name="Goeker M."/>
        </authorList>
    </citation>
    <scope>NUCLEOTIDE SEQUENCE [LARGE SCALE GENOMIC DNA]</scope>
    <source>
        <strain evidence="4 5">DSM 21793</strain>
    </source>
</reference>
<evidence type="ECO:0000256" key="2">
    <source>
        <dbReference type="ARBA" id="ARBA00023027"/>
    </source>
</evidence>
<feature type="domain" description="D-isomer specific 2-hydroxyacid dehydrogenase NAD-binding" evidence="3">
    <location>
        <begin position="99"/>
        <end position="259"/>
    </location>
</feature>
<comment type="caution">
    <text evidence="4">The sequence shown here is derived from an EMBL/GenBank/DDBJ whole genome shotgun (WGS) entry which is preliminary data.</text>
</comment>
<dbReference type="CDD" id="cd12164">
    <property type="entry name" value="GDH_like_2"/>
    <property type="match status" value="1"/>
</dbReference>
<keyword evidence="2" id="KW-0520">NAD</keyword>
<evidence type="ECO:0000256" key="1">
    <source>
        <dbReference type="ARBA" id="ARBA00023002"/>
    </source>
</evidence>
<name>A0A840A5D0_9CAUL</name>
<evidence type="ECO:0000313" key="4">
    <source>
        <dbReference type="EMBL" id="MBB3893568.1"/>
    </source>
</evidence>
<dbReference type="EC" id="1.1.1.81" evidence="4"/>
<dbReference type="SUPFAM" id="SSF52283">
    <property type="entry name" value="Formate/glycerate dehydrogenase catalytic domain-like"/>
    <property type="match status" value="1"/>
</dbReference>